<keyword evidence="3" id="KW-1185">Reference proteome</keyword>
<dbReference type="EMBL" id="CP042430">
    <property type="protein sequence ID" value="QEC49820.1"/>
    <property type="molecule type" value="Genomic_DNA"/>
</dbReference>
<keyword evidence="1" id="KW-1133">Transmembrane helix</keyword>
<keyword evidence="1" id="KW-0472">Membrane</keyword>
<dbReference type="KEGG" id="bsol:FSW04_21115"/>
<proteinExistence type="predicted"/>
<dbReference type="OrthoDB" id="68643at2"/>
<gene>
    <name evidence="2" type="ORF">FSW04_21115</name>
</gene>
<feature type="transmembrane region" description="Helical" evidence="1">
    <location>
        <begin position="49"/>
        <end position="68"/>
    </location>
</feature>
<organism evidence="2 3">
    <name type="scientific">Baekduia soli</name>
    <dbReference type="NCBI Taxonomy" id="496014"/>
    <lineage>
        <taxon>Bacteria</taxon>
        <taxon>Bacillati</taxon>
        <taxon>Actinomycetota</taxon>
        <taxon>Thermoleophilia</taxon>
        <taxon>Solirubrobacterales</taxon>
        <taxon>Baekduiaceae</taxon>
        <taxon>Baekduia</taxon>
    </lineage>
</organism>
<protein>
    <submittedName>
        <fullName evidence="2">Uncharacterized protein</fullName>
    </submittedName>
</protein>
<dbReference type="RefSeq" id="WP_146922185.1">
    <property type="nucleotide sequence ID" value="NZ_CP042430.1"/>
</dbReference>
<name>A0A5B8U9R7_9ACTN</name>
<reference evidence="2 3" key="1">
    <citation type="journal article" date="2018" name="J. Microbiol.">
        <title>Baekduia soli gen. nov., sp. nov., a novel bacterium isolated from the soil of Baekdu Mountain and proposal of a novel family name, Baekduiaceae fam. nov.</title>
        <authorList>
            <person name="An D.S."/>
            <person name="Siddiqi M.Z."/>
            <person name="Kim K.H."/>
            <person name="Yu H.S."/>
            <person name="Im W.T."/>
        </authorList>
    </citation>
    <scope>NUCLEOTIDE SEQUENCE [LARGE SCALE GENOMIC DNA]</scope>
    <source>
        <strain evidence="2 3">BR7-21</strain>
    </source>
</reference>
<feature type="transmembrane region" description="Helical" evidence="1">
    <location>
        <begin position="112"/>
        <end position="133"/>
    </location>
</feature>
<keyword evidence="1" id="KW-0812">Transmembrane</keyword>
<feature type="transmembrane region" description="Helical" evidence="1">
    <location>
        <begin position="75"/>
        <end position="92"/>
    </location>
</feature>
<accession>A0A5B8U9R7</accession>
<evidence type="ECO:0000256" key="1">
    <source>
        <dbReference type="SAM" id="Phobius"/>
    </source>
</evidence>
<evidence type="ECO:0000313" key="2">
    <source>
        <dbReference type="EMBL" id="QEC49820.1"/>
    </source>
</evidence>
<dbReference type="AlphaFoldDB" id="A0A5B8U9R7"/>
<dbReference type="Proteomes" id="UP000321805">
    <property type="component" value="Chromosome"/>
</dbReference>
<evidence type="ECO:0000313" key="3">
    <source>
        <dbReference type="Proteomes" id="UP000321805"/>
    </source>
</evidence>
<sequence>MDHHPVEHHAVHRLVSEIAARATIAVGLAGIALIHLLDSIGKWSETRYLFWMYVALMAGALVTAGAVLFSRRREAWLAAAAVAASALVGYVVNRTVGMPDATGDIGNWTEPLGLASLFVEATVVVVSLIGFALRAPRTLALVTTTPSRADLLAV</sequence>
<feature type="transmembrane region" description="Helical" evidence="1">
    <location>
        <begin position="18"/>
        <end position="37"/>
    </location>
</feature>